<evidence type="ECO:0000313" key="2">
    <source>
        <dbReference type="EMBL" id="TRX93293.1"/>
    </source>
</evidence>
<accession>A0A553HZB9</accession>
<name>A0A553HZB9_9PEZI</name>
<feature type="compositionally biased region" description="Basic and acidic residues" evidence="1">
    <location>
        <begin position="106"/>
        <end position="146"/>
    </location>
</feature>
<gene>
    <name evidence="2" type="ORF">FHL15_005872</name>
</gene>
<organism evidence="2 3">
    <name type="scientific">Xylaria flabelliformis</name>
    <dbReference type="NCBI Taxonomy" id="2512241"/>
    <lineage>
        <taxon>Eukaryota</taxon>
        <taxon>Fungi</taxon>
        <taxon>Dikarya</taxon>
        <taxon>Ascomycota</taxon>
        <taxon>Pezizomycotina</taxon>
        <taxon>Sordariomycetes</taxon>
        <taxon>Xylariomycetidae</taxon>
        <taxon>Xylariales</taxon>
        <taxon>Xylariaceae</taxon>
        <taxon>Xylaria</taxon>
    </lineage>
</organism>
<feature type="region of interest" description="Disordered" evidence="1">
    <location>
        <begin position="1"/>
        <end position="22"/>
    </location>
</feature>
<reference evidence="3" key="1">
    <citation type="submission" date="2019-06" db="EMBL/GenBank/DDBJ databases">
        <title>Draft genome sequence of the griseofulvin-producing fungus Xylaria cubensis strain G536.</title>
        <authorList>
            <person name="Mead M.E."/>
            <person name="Raja H.A."/>
            <person name="Steenwyk J.L."/>
            <person name="Knowles S.L."/>
            <person name="Oberlies N.H."/>
            <person name="Rokas A."/>
        </authorList>
    </citation>
    <scope>NUCLEOTIDE SEQUENCE [LARGE SCALE GENOMIC DNA]</scope>
    <source>
        <strain evidence="3">G536</strain>
    </source>
</reference>
<evidence type="ECO:0000313" key="3">
    <source>
        <dbReference type="Proteomes" id="UP000319160"/>
    </source>
</evidence>
<feature type="region of interest" description="Disordered" evidence="1">
    <location>
        <begin position="95"/>
        <end position="146"/>
    </location>
</feature>
<dbReference type="Proteomes" id="UP000319160">
    <property type="component" value="Unassembled WGS sequence"/>
</dbReference>
<evidence type="ECO:0000256" key="1">
    <source>
        <dbReference type="SAM" id="MobiDB-lite"/>
    </source>
</evidence>
<proteinExistence type="predicted"/>
<dbReference type="OrthoDB" id="4771937at2759"/>
<dbReference type="AlphaFoldDB" id="A0A553HZB9"/>
<keyword evidence="3" id="KW-1185">Reference proteome</keyword>
<dbReference type="EMBL" id="VFLP01000030">
    <property type="protein sequence ID" value="TRX93293.1"/>
    <property type="molecule type" value="Genomic_DNA"/>
</dbReference>
<sequence length="146" mass="16786">MAEQSDAETSQPQYARRGSKGTIDMLVQSRRIASDEYARAQRAERAYRARKNATIARNSLRETKTHFAEGFKHLGLGVKGLIAVVKGAPYILGERRDGWRKRREAKQRERAQQMRKKLDERLARENSEDEGSGKAPEEKEEEKEKI</sequence>
<comment type="caution">
    <text evidence="2">The sequence shown here is derived from an EMBL/GenBank/DDBJ whole genome shotgun (WGS) entry which is preliminary data.</text>
</comment>
<protein>
    <submittedName>
        <fullName evidence="2">Uncharacterized protein</fullName>
    </submittedName>
</protein>